<dbReference type="InterPro" id="IPR036397">
    <property type="entry name" value="RNaseH_sf"/>
</dbReference>
<evidence type="ECO:0000259" key="2">
    <source>
        <dbReference type="PROSITE" id="PS50532"/>
    </source>
</evidence>
<dbReference type="GO" id="GO:0003676">
    <property type="term" value="F:nucleic acid binding"/>
    <property type="evidence" value="ECO:0007669"/>
    <property type="project" value="InterPro"/>
</dbReference>
<evidence type="ECO:0000313" key="5">
    <source>
        <dbReference type="Proteomes" id="UP000254495"/>
    </source>
</evidence>
<accession>A0A376ZVL2</accession>
<proteinExistence type="inferred from homology"/>
<evidence type="ECO:0000313" key="4">
    <source>
        <dbReference type="EMBL" id="STK81481.1"/>
    </source>
</evidence>
<dbReference type="NCBIfam" id="NF033546">
    <property type="entry name" value="transpos_IS21"/>
    <property type="match status" value="1"/>
</dbReference>
<reference evidence="4 5" key="1">
    <citation type="submission" date="2018-06" db="EMBL/GenBank/DDBJ databases">
        <authorList>
            <consortium name="Pathogen Informatics"/>
            <person name="Doyle S."/>
        </authorList>
    </citation>
    <scope>NUCLEOTIDE SEQUENCE [LARGE SCALE GENOMIC DNA]</scope>
    <source>
        <strain evidence="4 5">NCTC9077</strain>
    </source>
</reference>
<dbReference type="Pfam" id="PF22483">
    <property type="entry name" value="Mu-transpos_C_2"/>
    <property type="match status" value="1"/>
</dbReference>
<dbReference type="InterPro" id="IPR001584">
    <property type="entry name" value="Integrase_cat-core"/>
</dbReference>
<organism evidence="4 5">
    <name type="scientific">Escherichia coli</name>
    <dbReference type="NCBI Taxonomy" id="562"/>
    <lineage>
        <taxon>Bacteria</taxon>
        <taxon>Pseudomonadati</taxon>
        <taxon>Pseudomonadota</taxon>
        <taxon>Gammaproteobacteria</taxon>
        <taxon>Enterobacterales</taxon>
        <taxon>Enterobacteriaceae</taxon>
        <taxon>Escherichia</taxon>
    </lineage>
</organism>
<dbReference type="PANTHER" id="PTHR35004:SF8">
    <property type="entry name" value="TRANSPOSASE RV3428C-RELATED"/>
    <property type="match status" value="1"/>
</dbReference>
<dbReference type="InterPro" id="IPR017895">
    <property type="entry name" value="HTH_IS408/IS1162_type"/>
</dbReference>
<dbReference type="SUPFAM" id="SSF53098">
    <property type="entry name" value="Ribonuclease H-like"/>
    <property type="match status" value="1"/>
</dbReference>
<dbReference type="AlphaFoldDB" id="A0A376ZVL2"/>
<feature type="domain" description="Integrase catalytic" evidence="3">
    <location>
        <begin position="128"/>
        <end position="315"/>
    </location>
</feature>
<dbReference type="EMBL" id="UGCU01000002">
    <property type="protein sequence ID" value="STK81481.1"/>
    <property type="molecule type" value="Genomic_DNA"/>
</dbReference>
<name>A0A376ZVL2_ECOLX</name>
<dbReference type="Pfam" id="PF00665">
    <property type="entry name" value="rve"/>
    <property type="match status" value="1"/>
</dbReference>
<protein>
    <submittedName>
        <fullName evidence="4">Transposase for ISEc12</fullName>
    </submittedName>
</protein>
<gene>
    <name evidence="4" type="ORF">NCTC9077_06427</name>
</gene>
<evidence type="ECO:0000256" key="1">
    <source>
        <dbReference type="ARBA" id="ARBA00009277"/>
    </source>
</evidence>
<dbReference type="PANTHER" id="PTHR35004">
    <property type="entry name" value="TRANSPOSASE RV3428C-RELATED"/>
    <property type="match status" value="1"/>
</dbReference>
<dbReference type="PROSITE" id="PS50532">
    <property type="entry name" value="HTH_IS408"/>
    <property type="match status" value="1"/>
</dbReference>
<dbReference type="Gene3D" id="3.30.420.10">
    <property type="entry name" value="Ribonuclease H-like superfamily/Ribonuclease H"/>
    <property type="match status" value="1"/>
</dbReference>
<dbReference type="PROSITE" id="PS50994">
    <property type="entry name" value="INTEGRASE"/>
    <property type="match status" value="1"/>
</dbReference>
<dbReference type="InterPro" id="IPR012337">
    <property type="entry name" value="RNaseH-like_sf"/>
</dbReference>
<evidence type="ECO:0000259" key="3">
    <source>
        <dbReference type="PROSITE" id="PS50994"/>
    </source>
</evidence>
<dbReference type="GO" id="GO:0015074">
    <property type="term" value="P:DNA integration"/>
    <property type="evidence" value="ECO:0007669"/>
    <property type="project" value="InterPro"/>
</dbReference>
<comment type="similarity">
    <text evidence="1">Belongs to the transposase IS21/IS408/IS1162 family.</text>
</comment>
<dbReference type="InterPro" id="IPR054353">
    <property type="entry name" value="IstA-like_C"/>
</dbReference>
<feature type="domain" description="HTH IS408-type" evidence="2">
    <location>
        <begin position="11"/>
        <end position="91"/>
    </location>
</feature>
<sequence length="529" mass="61017">MPTVPISMRKLKEILRLKYGVGLSHRQIGRSLAISPSVVSRYANRAAQLGIKQWPLPTGWDDTKLKHAFLQTQVKMKKHSLPDWATVHRELRNKCVTLQLLWEEYCERNPGGFYSYNHYCRMYREWLKTTSPSMRQVHKAGEKLFVDYCGPTVGVTDPETGEIRTAQVIVAVLGASSYTWAEATWSQQLEDWVMSHVRCFQWLGGVPELVVPDNLKSATSRACKYDPDVNPTYQQMLEHYNVAVLPARPRKPKDKAKAEVGVQVVERWIMARIRHEIFYSLASLNQRIRELLERLNNKIMQKLGYSRAELFIQLDKPALKPLPEASYSYTLVKKVRVHADYHVEIDKHYYSVPCSLLGQQLEAWISGELVRLFNQGQEVAVHPRKRTYGYSTRNEHMPEAHRQHATWTPERLLEWAGHIGSETHSYVLHILNSRPHPEQSYRFCLGLLNLHKKYSKARLNAACARALKTKVWRLSGIKSILEKGLDKQPVQDPNQICYPRWNTKTYAAVSITTDTGSNDESSLRTTDRT</sequence>
<dbReference type="Proteomes" id="UP000254495">
    <property type="component" value="Unassembled WGS sequence"/>
</dbReference>